<evidence type="ECO:0000256" key="10">
    <source>
        <dbReference type="PROSITE-ProRule" id="PRU10141"/>
    </source>
</evidence>
<feature type="chain" id="PRO_5012199144" description="receptor protein-tyrosine kinase" evidence="13">
    <location>
        <begin position="21"/>
        <end position="915"/>
    </location>
</feature>
<feature type="domain" description="Ig-like" evidence="15">
    <location>
        <begin position="23"/>
        <end position="143"/>
    </location>
</feature>
<evidence type="ECO:0000256" key="1">
    <source>
        <dbReference type="ARBA" id="ARBA00004167"/>
    </source>
</evidence>
<evidence type="ECO:0000256" key="3">
    <source>
        <dbReference type="ARBA" id="ARBA00022692"/>
    </source>
</evidence>
<feature type="region of interest" description="Disordered" evidence="11">
    <location>
        <begin position="323"/>
        <end position="342"/>
    </location>
</feature>
<keyword evidence="13" id="KW-0732">Signal</keyword>
<keyword evidence="4 12" id="KW-1133">Transmembrane helix</keyword>
<keyword evidence="17" id="KW-1185">Reference proteome</keyword>
<dbReference type="InterPro" id="IPR013783">
    <property type="entry name" value="Ig-like_fold"/>
</dbReference>
<keyword evidence="7" id="KW-0675">Receptor</keyword>
<dbReference type="OrthoDB" id="5984265at2759"/>
<dbReference type="InterPro" id="IPR000719">
    <property type="entry name" value="Prot_kinase_dom"/>
</dbReference>
<dbReference type="InterPro" id="IPR001245">
    <property type="entry name" value="Ser-Thr/Tyr_kinase_cat_dom"/>
</dbReference>
<dbReference type="Pfam" id="PF07714">
    <property type="entry name" value="PK_Tyr_Ser-Thr"/>
    <property type="match status" value="1"/>
</dbReference>
<evidence type="ECO:0000313" key="16">
    <source>
        <dbReference type="EMBL" id="PAA64665.1"/>
    </source>
</evidence>
<dbReference type="Gene3D" id="1.10.510.10">
    <property type="entry name" value="Transferase(Phosphotransferase) domain 1"/>
    <property type="match status" value="1"/>
</dbReference>
<dbReference type="PROSITE" id="PS00107">
    <property type="entry name" value="PROTEIN_KINASE_ATP"/>
    <property type="match status" value="1"/>
</dbReference>
<dbReference type="GO" id="GO:0007169">
    <property type="term" value="P:cell surface receptor protein tyrosine kinase signaling pathway"/>
    <property type="evidence" value="ECO:0007669"/>
    <property type="project" value="TreeGrafter"/>
</dbReference>
<dbReference type="GO" id="GO:0005886">
    <property type="term" value="C:plasma membrane"/>
    <property type="evidence" value="ECO:0007669"/>
    <property type="project" value="TreeGrafter"/>
</dbReference>
<dbReference type="PANTHER" id="PTHR24416:SF600">
    <property type="entry name" value="PDGF- AND VEGF-RECEPTOR RELATED, ISOFORM J"/>
    <property type="match status" value="1"/>
</dbReference>
<dbReference type="SUPFAM" id="SSF48726">
    <property type="entry name" value="Immunoglobulin"/>
    <property type="match status" value="1"/>
</dbReference>
<evidence type="ECO:0000313" key="17">
    <source>
        <dbReference type="Proteomes" id="UP000215902"/>
    </source>
</evidence>
<reference evidence="16 17" key="1">
    <citation type="submission" date="2017-06" db="EMBL/GenBank/DDBJ databases">
        <title>A platform for efficient transgenesis in Macrostomum lignano, a flatworm model organism for stem cell research.</title>
        <authorList>
            <person name="Berezikov E."/>
        </authorList>
    </citation>
    <scope>NUCLEOTIDE SEQUENCE [LARGE SCALE GENOMIC DNA]</scope>
    <source>
        <strain evidence="16">DV1</strain>
        <tissue evidence="16">Whole organism</tissue>
    </source>
</reference>
<keyword evidence="3 12" id="KW-0812">Transmembrane</keyword>
<dbReference type="AlphaFoldDB" id="A0A267ESX9"/>
<evidence type="ECO:0000259" key="15">
    <source>
        <dbReference type="PROSITE" id="PS50835"/>
    </source>
</evidence>
<accession>A0A267ESX9</accession>
<keyword evidence="10" id="KW-0067">ATP-binding</keyword>
<sequence>MKKIAIVVLASLLLLATAAARQPHLEGCRLRITENSSFVNYSTNAAIVCKVRRCRVGKEAVRWSKDGAPIQFGSDGSSMAVGEENSSHFWSPYLGLKQQTRSKKSELIMSLVTPELAGTYTCSLCQPGQPLRACPVQASTTIAVDSMYPATRRLLPVHPPLIRELLRQASSAEMKQSPGRAYLSRKSDFYNQLGSLNAPSRLNFRLLVLRPSSAATPAAPPSVRWLQESNGRRRLQPPIEPVGPSSILQVPCQPDDLGVFSIPRELQNRLECYKSSVQIQVTRDTIGIYSCKVRLNGSLAFKTPPFRALSVPSVLVPSAPRAVAPSANGPATSPPLSTKPPRRVWPQELRIPTISFSSNTSKCAGSSLTLVCRIRPSFAKMQIRFLPAAADFDANATVLGSYSLNSSSGLWIGSRFVIASGRSQDGVLEVTLANLTVLNSGWYSCSGEVLDKKYERWPEAKGMHLDVVPHCFRQERGFQLHSIAYTAIGVGAALLVSLVVSTLLYLYYLQKRRSAPLVKRLRIVNVDNGELYQRNRTENSDSPLLGQSSYYRQESLDRPGWSLTVPEVVVEQVGPRGRRLFNRRGGSSRGSGASEANREVRYIIPACQVFELDRKRIHVVRKIGQGAFGTVLSGQYTFSGTSIHNVAIKMLKRDYSEEEMIALVKEIEIMKMMRSNPHPNIIKLVGVCTKGGPVLLLTELALYGNLRDFLKQRPVTSKQADYMNVLPDTREVCFTPCVRPVQLLHFSRDVARALQFMADIKIVHRDIAARNILVANSDEKGKIVAKVSDFGLTRNVSDKDYYRVITEGKLPVKWLAPECLKSQYFSSKSDVWAYGILLYEIFSKGETPYPGVSPNGVLPYLEAGGVNPQPVLAGEGLYGLMRDCWAWESRDRPSFESILARLDGLERCYEHTDLP</sequence>
<evidence type="ECO:0000256" key="11">
    <source>
        <dbReference type="SAM" id="MobiDB-lite"/>
    </source>
</evidence>
<keyword evidence="8" id="KW-0325">Glycoprotein</keyword>
<dbReference type="GO" id="GO:0043235">
    <property type="term" value="C:receptor complex"/>
    <property type="evidence" value="ECO:0007669"/>
    <property type="project" value="TreeGrafter"/>
</dbReference>
<dbReference type="EMBL" id="NIVC01001730">
    <property type="protein sequence ID" value="PAA64665.1"/>
    <property type="molecule type" value="Genomic_DNA"/>
</dbReference>
<dbReference type="PROSITE" id="PS00109">
    <property type="entry name" value="PROTEIN_KINASE_TYR"/>
    <property type="match status" value="1"/>
</dbReference>
<dbReference type="PROSITE" id="PS50011">
    <property type="entry name" value="PROTEIN_KINASE_DOM"/>
    <property type="match status" value="1"/>
</dbReference>
<evidence type="ECO:0000256" key="6">
    <source>
        <dbReference type="ARBA" id="ARBA00023157"/>
    </source>
</evidence>
<name>A0A267ESX9_9PLAT</name>
<protein>
    <recommendedName>
        <fullName evidence="2">receptor protein-tyrosine kinase</fullName>
        <ecNumber evidence="2">2.7.10.1</ecNumber>
    </recommendedName>
</protein>
<dbReference type="SMART" id="SM00219">
    <property type="entry name" value="TyrKc"/>
    <property type="match status" value="1"/>
</dbReference>
<gene>
    <name evidence="16" type="ORF">BOX15_Mlig014789g2</name>
</gene>
<evidence type="ECO:0000256" key="13">
    <source>
        <dbReference type="SAM" id="SignalP"/>
    </source>
</evidence>
<dbReference type="CDD" id="cd00192">
    <property type="entry name" value="PTKc"/>
    <property type="match status" value="1"/>
</dbReference>
<dbReference type="Proteomes" id="UP000215902">
    <property type="component" value="Unassembled WGS sequence"/>
</dbReference>
<feature type="signal peptide" evidence="13">
    <location>
        <begin position="1"/>
        <end position="20"/>
    </location>
</feature>
<dbReference type="PANTHER" id="PTHR24416">
    <property type="entry name" value="TYROSINE-PROTEIN KINASE RECEPTOR"/>
    <property type="match status" value="1"/>
</dbReference>
<dbReference type="EC" id="2.7.10.1" evidence="2"/>
<keyword evidence="5 12" id="KW-0472">Membrane</keyword>
<evidence type="ECO:0000256" key="8">
    <source>
        <dbReference type="ARBA" id="ARBA00023180"/>
    </source>
</evidence>
<keyword evidence="6" id="KW-1015">Disulfide bond</keyword>
<feature type="transmembrane region" description="Helical" evidence="12">
    <location>
        <begin position="483"/>
        <end position="509"/>
    </location>
</feature>
<comment type="catalytic activity">
    <reaction evidence="9">
        <text>L-tyrosyl-[protein] + ATP = O-phospho-L-tyrosyl-[protein] + ADP + H(+)</text>
        <dbReference type="Rhea" id="RHEA:10596"/>
        <dbReference type="Rhea" id="RHEA-COMP:10136"/>
        <dbReference type="Rhea" id="RHEA-COMP:20101"/>
        <dbReference type="ChEBI" id="CHEBI:15378"/>
        <dbReference type="ChEBI" id="CHEBI:30616"/>
        <dbReference type="ChEBI" id="CHEBI:46858"/>
        <dbReference type="ChEBI" id="CHEBI:61978"/>
        <dbReference type="ChEBI" id="CHEBI:456216"/>
        <dbReference type="EC" id="2.7.10.1"/>
    </reaction>
</comment>
<dbReference type="InterPro" id="IPR036179">
    <property type="entry name" value="Ig-like_dom_sf"/>
</dbReference>
<dbReference type="InterPro" id="IPR050122">
    <property type="entry name" value="RTK"/>
</dbReference>
<organism evidence="16 17">
    <name type="scientific">Macrostomum lignano</name>
    <dbReference type="NCBI Taxonomy" id="282301"/>
    <lineage>
        <taxon>Eukaryota</taxon>
        <taxon>Metazoa</taxon>
        <taxon>Spiralia</taxon>
        <taxon>Lophotrochozoa</taxon>
        <taxon>Platyhelminthes</taxon>
        <taxon>Rhabditophora</taxon>
        <taxon>Macrostomorpha</taxon>
        <taxon>Macrostomida</taxon>
        <taxon>Macrostomidae</taxon>
        <taxon>Macrostomum</taxon>
    </lineage>
</organism>
<comment type="subcellular location">
    <subcellularLocation>
        <location evidence="1">Membrane</location>
        <topology evidence="1">Single-pass membrane protein</topology>
    </subcellularLocation>
</comment>
<dbReference type="Gene3D" id="3.30.200.20">
    <property type="entry name" value="Phosphorylase Kinase, domain 1"/>
    <property type="match status" value="1"/>
</dbReference>
<evidence type="ECO:0000259" key="14">
    <source>
        <dbReference type="PROSITE" id="PS50011"/>
    </source>
</evidence>
<comment type="caution">
    <text evidence="16">The sequence shown here is derived from an EMBL/GenBank/DDBJ whole genome shotgun (WGS) entry which is preliminary data.</text>
</comment>
<dbReference type="InterPro" id="IPR011009">
    <property type="entry name" value="Kinase-like_dom_sf"/>
</dbReference>
<evidence type="ECO:0000256" key="7">
    <source>
        <dbReference type="ARBA" id="ARBA00023170"/>
    </source>
</evidence>
<evidence type="ECO:0000256" key="4">
    <source>
        <dbReference type="ARBA" id="ARBA00022989"/>
    </source>
</evidence>
<proteinExistence type="predicted"/>
<feature type="binding site" evidence="10">
    <location>
        <position position="649"/>
    </location>
    <ligand>
        <name>ATP</name>
        <dbReference type="ChEBI" id="CHEBI:30616"/>
    </ligand>
</feature>
<evidence type="ECO:0000256" key="2">
    <source>
        <dbReference type="ARBA" id="ARBA00011902"/>
    </source>
</evidence>
<dbReference type="InterPro" id="IPR008266">
    <property type="entry name" value="Tyr_kinase_AS"/>
</dbReference>
<dbReference type="PROSITE" id="PS50835">
    <property type="entry name" value="IG_LIKE"/>
    <property type="match status" value="1"/>
</dbReference>
<keyword evidence="10" id="KW-0547">Nucleotide-binding</keyword>
<dbReference type="GO" id="GO:0004714">
    <property type="term" value="F:transmembrane receptor protein tyrosine kinase activity"/>
    <property type="evidence" value="ECO:0007669"/>
    <property type="project" value="UniProtKB-EC"/>
</dbReference>
<evidence type="ECO:0000256" key="5">
    <source>
        <dbReference type="ARBA" id="ARBA00023136"/>
    </source>
</evidence>
<dbReference type="InterPro" id="IPR007110">
    <property type="entry name" value="Ig-like_dom"/>
</dbReference>
<dbReference type="Gene3D" id="2.60.40.10">
    <property type="entry name" value="Immunoglobulins"/>
    <property type="match status" value="1"/>
</dbReference>
<dbReference type="PRINTS" id="PR00109">
    <property type="entry name" value="TYRKINASE"/>
</dbReference>
<dbReference type="SUPFAM" id="SSF56112">
    <property type="entry name" value="Protein kinase-like (PK-like)"/>
    <property type="match status" value="1"/>
</dbReference>
<dbReference type="GO" id="GO:0005524">
    <property type="term" value="F:ATP binding"/>
    <property type="evidence" value="ECO:0007669"/>
    <property type="project" value="UniProtKB-UniRule"/>
</dbReference>
<evidence type="ECO:0000256" key="12">
    <source>
        <dbReference type="SAM" id="Phobius"/>
    </source>
</evidence>
<dbReference type="InterPro" id="IPR017441">
    <property type="entry name" value="Protein_kinase_ATP_BS"/>
</dbReference>
<dbReference type="STRING" id="282301.A0A267ESX9"/>
<feature type="domain" description="Protein kinase" evidence="14">
    <location>
        <begin position="617"/>
        <end position="914"/>
    </location>
</feature>
<evidence type="ECO:0000256" key="9">
    <source>
        <dbReference type="ARBA" id="ARBA00051243"/>
    </source>
</evidence>
<dbReference type="InterPro" id="IPR020635">
    <property type="entry name" value="Tyr_kinase_cat_dom"/>
</dbReference>